<keyword evidence="2" id="KW-0472">Membrane</keyword>
<feature type="region of interest" description="Disordered" evidence="1">
    <location>
        <begin position="43"/>
        <end position="65"/>
    </location>
</feature>
<dbReference type="Pfam" id="PF11021">
    <property type="entry name" value="DUF2613"/>
    <property type="match status" value="1"/>
</dbReference>
<evidence type="ECO:0000313" key="3">
    <source>
        <dbReference type="EMBL" id="WOT02290.1"/>
    </source>
</evidence>
<gene>
    <name evidence="3" type="ORF">CYJ47_00465</name>
</gene>
<name>A0AAF0YRV4_9CORY</name>
<dbReference type="EMBL" id="CP136958">
    <property type="protein sequence ID" value="WOT02290.1"/>
    <property type="molecule type" value="Genomic_DNA"/>
</dbReference>
<dbReference type="InterPro" id="IPR022566">
    <property type="entry name" value="DUF2613"/>
</dbReference>
<keyword evidence="2" id="KW-1133">Transmembrane helix</keyword>
<dbReference type="Proteomes" id="UP000234560">
    <property type="component" value="Chromosome"/>
</dbReference>
<keyword evidence="2" id="KW-0812">Transmembrane</keyword>
<sequence length="65" mass="6551">MPFTYQSLTRRTAGPAVASAVVGLVAGIAGVIGVVSLTSEDGSTVEHTVSTDDAVLGNPDYGSRE</sequence>
<reference evidence="3" key="1">
    <citation type="submission" date="2017-12" db="EMBL/GenBank/DDBJ databases">
        <authorList>
            <person name="Thomas-White K."/>
            <person name="Wolfe A.J."/>
        </authorList>
    </citation>
    <scope>NUCLEOTIDE SEQUENCE</scope>
    <source>
        <strain evidence="3">UMB0763</strain>
    </source>
</reference>
<dbReference type="KEGG" id="cpyr:CYJ47_00465"/>
<feature type="transmembrane region" description="Helical" evidence="2">
    <location>
        <begin position="12"/>
        <end position="35"/>
    </location>
</feature>
<protein>
    <submittedName>
        <fullName evidence="3">DUF2613 domain-containing protein</fullName>
    </submittedName>
</protein>
<accession>A0AAF0YRV4</accession>
<evidence type="ECO:0000256" key="1">
    <source>
        <dbReference type="SAM" id="MobiDB-lite"/>
    </source>
</evidence>
<reference evidence="3" key="2">
    <citation type="submission" date="2023-10" db="EMBL/GenBank/DDBJ databases">
        <authorList>
            <person name="Choi B."/>
        </authorList>
    </citation>
    <scope>NUCLEOTIDE SEQUENCE</scope>
    <source>
        <strain evidence="3">UMB0763</strain>
    </source>
</reference>
<dbReference type="AlphaFoldDB" id="A0AAF0YRV4"/>
<proteinExistence type="predicted"/>
<organism evidence="3 4">
    <name type="scientific">Corynebacterium pyruviciproducens</name>
    <dbReference type="NCBI Taxonomy" id="598660"/>
    <lineage>
        <taxon>Bacteria</taxon>
        <taxon>Bacillati</taxon>
        <taxon>Actinomycetota</taxon>
        <taxon>Actinomycetes</taxon>
        <taxon>Mycobacteriales</taxon>
        <taxon>Corynebacteriaceae</taxon>
        <taxon>Corynebacterium</taxon>
    </lineage>
</organism>
<dbReference type="RefSeq" id="WP_101678858.1">
    <property type="nucleotide sequence ID" value="NZ_CAMIHY010000026.1"/>
</dbReference>
<evidence type="ECO:0000313" key="4">
    <source>
        <dbReference type="Proteomes" id="UP000234560"/>
    </source>
</evidence>
<evidence type="ECO:0000256" key="2">
    <source>
        <dbReference type="SAM" id="Phobius"/>
    </source>
</evidence>